<feature type="transmembrane region" description="Helical" evidence="16">
    <location>
        <begin position="168"/>
        <end position="190"/>
    </location>
</feature>
<comment type="pathway">
    <text evidence="4">Protein modification; protein glycosylation.</text>
</comment>
<keyword evidence="20" id="KW-1185">Reference proteome</keyword>
<dbReference type="Gene3D" id="3.40.50.12610">
    <property type="match status" value="1"/>
</dbReference>
<dbReference type="GO" id="GO:0016020">
    <property type="term" value="C:membrane"/>
    <property type="evidence" value="ECO:0007669"/>
    <property type="project" value="InterPro"/>
</dbReference>
<dbReference type="AlphaFoldDB" id="A0A0C2JSW9"/>
<gene>
    <name evidence="19" type="ORF">RF11_01695</name>
</gene>
<feature type="transmembrane region" description="Helical" evidence="16">
    <location>
        <begin position="285"/>
        <end position="304"/>
    </location>
</feature>
<dbReference type="PANTHER" id="PTHR13872">
    <property type="entry name" value="DOLICHYL-DIPHOSPHOOLIGOSACCHARIDE--PROTEIN GLYCOSYLTRANSFERASE SUBUNIT"/>
    <property type="match status" value="1"/>
</dbReference>
<feature type="transmembrane region" description="Helical" evidence="16">
    <location>
        <begin position="226"/>
        <end position="250"/>
    </location>
</feature>
<comment type="caution">
    <text evidence="19">The sequence shown here is derived from an EMBL/GenBank/DDBJ whole genome shotgun (WGS) entry which is preliminary data.</text>
</comment>
<comment type="catalytic activity">
    <reaction evidence="15">
        <text>a di-trans,poly-cis-dolichyl diphosphooligosaccharide + L-asparaginyl-[protein] = N(4)-(oligosaccharide-(1-&gt;4)-N-acetyl-beta-D-glucosaminyl-(1-&gt;4)-N-acetyl-beta-D-glucosaminyl)-L-asparaginyl-[protein] + a di-trans,poly-cis-dolichyl diphosphate + H(+)</text>
        <dbReference type="Rhea" id="RHEA:22980"/>
        <dbReference type="Rhea" id="RHEA-COMP:12804"/>
        <dbReference type="Rhea" id="RHEA-COMP:12805"/>
        <dbReference type="Rhea" id="RHEA-COMP:19506"/>
        <dbReference type="Rhea" id="RHEA-COMP:19509"/>
        <dbReference type="ChEBI" id="CHEBI:15378"/>
        <dbReference type="ChEBI" id="CHEBI:50347"/>
        <dbReference type="ChEBI" id="CHEBI:57497"/>
        <dbReference type="ChEBI" id="CHEBI:57570"/>
        <dbReference type="ChEBI" id="CHEBI:132529"/>
        <dbReference type="EC" id="2.4.99.18"/>
    </reaction>
</comment>
<evidence type="ECO:0000256" key="15">
    <source>
        <dbReference type="ARBA" id="ARBA00048829"/>
    </source>
</evidence>
<evidence type="ECO:0000256" key="12">
    <source>
        <dbReference type="ARBA" id="ARBA00022989"/>
    </source>
</evidence>
<dbReference type="PANTHER" id="PTHR13872:SF1">
    <property type="entry name" value="DOLICHYL-DIPHOSPHOOLIGOSACCHARIDE--PROTEIN GLYCOSYLTRANSFERASE SUBUNIT STT3B"/>
    <property type="match status" value="1"/>
</dbReference>
<keyword evidence="7" id="KW-0328">Glycosyltransferase</keyword>
<feature type="transmembrane region" description="Helical" evidence="16">
    <location>
        <begin position="43"/>
        <end position="63"/>
    </location>
</feature>
<evidence type="ECO:0000256" key="11">
    <source>
        <dbReference type="ARBA" id="ARBA00022842"/>
    </source>
</evidence>
<keyword evidence="14" id="KW-0464">Manganese</keyword>
<evidence type="ECO:0000256" key="6">
    <source>
        <dbReference type="ARBA" id="ARBA00012605"/>
    </source>
</evidence>
<dbReference type="GO" id="GO:0004579">
    <property type="term" value="F:dolichyl-diphosphooligosaccharide-protein glycotransferase activity"/>
    <property type="evidence" value="ECO:0007669"/>
    <property type="project" value="UniProtKB-EC"/>
</dbReference>
<dbReference type="EMBL" id="JWZT01001192">
    <property type="protein sequence ID" value="KII72513.1"/>
    <property type="molecule type" value="Genomic_DNA"/>
</dbReference>
<feature type="transmembrane region" description="Helical" evidence="16">
    <location>
        <begin position="98"/>
        <end position="115"/>
    </location>
</feature>
<dbReference type="GO" id="GO:0043687">
    <property type="term" value="P:post-translational protein modification"/>
    <property type="evidence" value="ECO:0007669"/>
    <property type="project" value="TreeGrafter"/>
</dbReference>
<evidence type="ECO:0000259" key="17">
    <source>
        <dbReference type="Pfam" id="PF02516"/>
    </source>
</evidence>
<keyword evidence="8 19" id="KW-0808">Transferase</keyword>
<feature type="transmembrane region" description="Helical" evidence="16">
    <location>
        <begin position="127"/>
        <end position="156"/>
    </location>
</feature>
<organism evidence="19 20">
    <name type="scientific">Thelohanellus kitauei</name>
    <name type="common">Myxosporean</name>
    <dbReference type="NCBI Taxonomy" id="669202"/>
    <lineage>
        <taxon>Eukaryota</taxon>
        <taxon>Metazoa</taxon>
        <taxon>Cnidaria</taxon>
        <taxon>Myxozoa</taxon>
        <taxon>Myxosporea</taxon>
        <taxon>Bivalvulida</taxon>
        <taxon>Platysporina</taxon>
        <taxon>Myxobolidae</taxon>
        <taxon>Thelohanellus</taxon>
    </lineage>
</organism>
<dbReference type="OrthoDB" id="10261066at2759"/>
<protein>
    <recommendedName>
        <fullName evidence="6">dolichyl-diphosphooligosaccharide--protein glycotransferase</fullName>
        <ecNumber evidence="6">2.4.99.18</ecNumber>
    </recommendedName>
</protein>
<dbReference type="OMA" id="TKELWSP"/>
<dbReference type="Pfam" id="PF21436">
    <property type="entry name" value="STT3-PglB_core"/>
    <property type="match status" value="1"/>
</dbReference>
<evidence type="ECO:0000256" key="9">
    <source>
        <dbReference type="ARBA" id="ARBA00022692"/>
    </source>
</evidence>
<keyword evidence="11" id="KW-0460">Magnesium</keyword>
<comment type="cofactor">
    <cofactor evidence="2">
        <name>Mg(2+)</name>
        <dbReference type="ChEBI" id="CHEBI:18420"/>
    </cofactor>
</comment>
<evidence type="ECO:0000256" key="3">
    <source>
        <dbReference type="ARBA" id="ARBA00004127"/>
    </source>
</evidence>
<comment type="subcellular location">
    <subcellularLocation>
        <location evidence="3">Endomembrane system</location>
        <topology evidence="3">Multi-pass membrane protein</topology>
    </subcellularLocation>
</comment>
<comment type="cofactor">
    <cofactor evidence="1">
        <name>Mn(2+)</name>
        <dbReference type="ChEBI" id="CHEBI:29035"/>
    </cofactor>
</comment>
<feature type="transmembrane region" description="Helical" evidence="16">
    <location>
        <begin position="196"/>
        <end position="214"/>
    </location>
</feature>
<evidence type="ECO:0000256" key="5">
    <source>
        <dbReference type="ARBA" id="ARBA00010810"/>
    </source>
</evidence>
<keyword evidence="10" id="KW-0479">Metal-binding</keyword>
<dbReference type="GO" id="GO:0012505">
    <property type="term" value="C:endomembrane system"/>
    <property type="evidence" value="ECO:0007669"/>
    <property type="project" value="UniProtKB-SubCell"/>
</dbReference>
<evidence type="ECO:0000256" key="7">
    <source>
        <dbReference type="ARBA" id="ARBA00022676"/>
    </source>
</evidence>
<evidence type="ECO:0000256" key="2">
    <source>
        <dbReference type="ARBA" id="ARBA00001946"/>
    </source>
</evidence>
<dbReference type="GO" id="GO:0018279">
    <property type="term" value="P:protein N-linked glycosylation via asparagine"/>
    <property type="evidence" value="ECO:0007669"/>
    <property type="project" value="TreeGrafter"/>
</dbReference>
<evidence type="ECO:0000256" key="13">
    <source>
        <dbReference type="ARBA" id="ARBA00023136"/>
    </source>
</evidence>
<evidence type="ECO:0000256" key="16">
    <source>
        <dbReference type="SAM" id="Phobius"/>
    </source>
</evidence>
<evidence type="ECO:0000256" key="1">
    <source>
        <dbReference type="ARBA" id="ARBA00001936"/>
    </source>
</evidence>
<dbReference type="InterPro" id="IPR048307">
    <property type="entry name" value="STT3_N"/>
</dbReference>
<feature type="transmembrane region" description="Helical" evidence="16">
    <location>
        <begin position="316"/>
        <end position="335"/>
    </location>
</feature>
<feature type="transmembrane region" description="Helical" evidence="16">
    <location>
        <begin position="69"/>
        <end position="86"/>
    </location>
</feature>
<feature type="domain" description="Oligosaccharyl transferase STT3 N-terminal" evidence="17">
    <location>
        <begin position="19"/>
        <end position="343"/>
    </location>
</feature>
<accession>A0A0C2JSW9</accession>
<reference evidence="19 20" key="1">
    <citation type="journal article" date="2014" name="Genome Biol. Evol.">
        <title>The genome of the myxosporean Thelohanellus kitauei shows adaptations to nutrient acquisition within its fish host.</title>
        <authorList>
            <person name="Yang Y."/>
            <person name="Xiong J."/>
            <person name="Zhou Z."/>
            <person name="Huo F."/>
            <person name="Miao W."/>
            <person name="Ran C."/>
            <person name="Liu Y."/>
            <person name="Zhang J."/>
            <person name="Feng J."/>
            <person name="Wang M."/>
            <person name="Wang M."/>
            <person name="Wang L."/>
            <person name="Yao B."/>
        </authorList>
    </citation>
    <scope>NUCLEOTIDE SEQUENCE [LARGE SCALE GENOMIC DNA]</scope>
    <source>
        <strain evidence="19">Wuqing</strain>
    </source>
</reference>
<dbReference type="GO" id="GO:0046872">
    <property type="term" value="F:metal ion binding"/>
    <property type="evidence" value="ECO:0007669"/>
    <property type="project" value="UniProtKB-KW"/>
</dbReference>
<dbReference type="InterPro" id="IPR003674">
    <property type="entry name" value="Oligo_trans_STT3"/>
</dbReference>
<name>A0A0C2JSW9_THEKT</name>
<comment type="similarity">
    <text evidence="5">Belongs to the STT3 family.</text>
</comment>
<evidence type="ECO:0000256" key="8">
    <source>
        <dbReference type="ARBA" id="ARBA00022679"/>
    </source>
</evidence>
<feature type="domain" description="STT3/PglB/AglB core" evidence="18">
    <location>
        <begin position="446"/>
        <end position="503"/>
    </location>
</feature>
<evidence type="ECO:0000256" key="10">
    <source>
        <dbReference type="ARBA" id="ARBA00022723"/>
    </source>
</evidence>
<evidence type="ECO:0000256" key="14">
    <source>
        <dbReference type="ARBA" id="ARBA00023211"/>
    </source>
</evidence>
<dbReference type="Proteomes" id="UP000031668">
    <property type="component" value="Unassembled WGS sequence"/>
</dbReference>
<keyword evidence="12 16" id="KW-1133">Transmembrane helix</keyword>
<keyword evidence="9 16" id="KW-0812">Transmembrane</keyword>
<dbReference type="Pfam" id="PF02516">
    <property type="entry name" value="STT3"/>
    <property type="match status" value="1"/>
</dbReference>
<feature type="transmembrane region" description="Helical" evidence="16">
    <location>
        <begin position="378"/>
        <end position="398"/>
    </location>
</feature>
<evidence type="ECO:0000313" key="20">
    <source>
        <dbReference type="Proteomes" id="UP000031668"/>
    </source>
</evidence>
<evidence type="ECO:0000256" key="4">
    <source>
        <dbReference type="ARBA" id="ARBA00004922"/>
    </source>
</evidence>
<dbReference type="EC" id="2.4.99.18" evidence="6"/>
<dbReference type="UniPathway" id="UPA00378"/>
<dbReference type="InterPro" id="IPR048999">
    <property type="entry name" value="STT3-PglB_core"/>
</dbReference>
<keyword evidence="13 16" id="KW-0472">Membrane</keyword>
<evidence type="ECO:0000313" key="19">
    <source>
        <dbReference type="EMBL" id="KII72513.1"/>
    </source>
</evidence>
<evidence type="ECO:0000259" key="18">
    <source>
        <dbReference type="Pfam" id="PF21436"/>
    </source>
</evidence>
<sequence>MTCLGTPSAESWEPPYTQGLCTLQAFMHYLLKLIRLPVHIREICVFLAPVFSAFTVIIMYFFTKEIWNPGAGLIAGGMISIIPGYISRSVAGSYDNEGLAIFLLMLTFYLWLKALRLGSMYWGSLAALAYCYMVTAWGGYVFIINIIPMHVLILLAMGKFSHRLYVSYCSFFALGLILSMQTPFVGYLAISTSEHIGSIGVFGLIQLIAFLQFVKLRTSEPFYNTFFRLFCIALAGLGVLFFMFLAYSGYVRALSGRFYSLFDTGYAKIHLPIISSVSEHQPTSWTSYISDLHFASYMMFHGFYMCIKHYNESRIFAVLYILFASYFSGVMVRLIQTLTPIVVTCTAISVSSLLKRFFTLEKSLNDPSKPKRASSKMASIITNAVVIFISVCFMHFVIHSTHTTRYAYSGPSVVLSNQRSDGSLYIIDDFREAYYWLNQNTHPKAKVMSWWDYGYQITGMANRTTIVDNNTWNNSHIALVGRAMASNESEAYKILLRLEVDYVLVIFGGLIGYSGDDINKFLWMVRISQGEFPQHISEPDYFSDSGAYTIGKDVSETMKNSLMYKMCFHDFAKVRVKSFLIAVVPSAPWRL</sequence>
<proteinExistence type="inferred from homology"/>